<feature type="domain" description="Glycosyl transferase family 1" evidence="2">
    <location>
        <begin position="191"/>
        <end position="342"/>
    </location>
</feature>
<dbReference type="Pfam" id="PF13439">
    <property type="entry name" value="Glyco_transf_4"/>
    <property type="match status" value="1"/>
</dbReference>
<sequence>MKIAIDVTATIYEGSGVGTYYRNLVPKLLLYGKEHTFIPFGYSLRSFGKLTMAKKKLPFPPKLMELLWNMLHILPVETLTGSCDIVHTWDYIQPPTKKAKIVTTIHDLTPLKFPKQHLPATRAAYKAGLRWVKKEAAAVIADSVATKQDIVEILNIPEKKVVVVYLAAPPEFSEFRKAMENTRNTTVREVKEKYGIQKEYLLSVGTHEPRKNIQRTIEAYSILQLDQELVIAGRFGWGEKITPVPGVKPIGFVENKDLPALYAGASLFLYPSLYEGFGLPVLEAMAVGCPVLTSDRGSLAEIAGSAAATVNPESAEAIAFGIRVALERSEELRAKGIAQAEKFSWDETARQTLKVYEGILGGKVEMRIAERA</sequence>
<dbReference type="Proteomes" id="UP000179233">
    <property type="component" value="Unassembled WGS sequence"/>
</dbReference>
<dbReference type="AlphaFoldDB" id="A0A1G1VST8"/>
<dbReference type="PANTHER" id="PTHR46401">
    <property type="entry name" value="GLYCOSYLTRANSFERASE WBBK-RELATED"/>
    <property type="match status" value="1"/>
</dbReference>
<comment type="caution">
    <text evidence="4">The sequence shown here is derived from an EMBL/GenBank/DDBJ whole genome shotgun (WGS) entry which is preliminary data.</text>
</comment>
<proteinExistence type="predicted"/>
<evidence type="ECO:0000313" key="5">
    <source>
        <dbReference type="Proteomes" id="UP000179233"/>
    </source>
</evidence>
<dbReference type="EMBL" id="MHCJ01000003">
    <property type="protein sequence ID" value="OGY18471.1"/>
    <property type="molecule type" value="Genomic_DNA"/>
</dbReference>
<organism evidence="4 5">
    <name type="scientific">Candidatus Chisholmbacteria bacterium RIFCSPHIGHO2_01_FULL_52_32</name>
    <dbReference type="NCBI Taxonomy" id="1797591"/>
    <lineage>
        <taxon>Bacteria</taxon>
        <taxon>Candidatus Chisholmiibacteriota</taxon>
    </lineage>
</organism>
<name>A0A1G1VST8_9BACT</name>
<dbReference type="Gene3D" id="3.40.50.2000">
    <property type="entry name" value="Glycogen Phosphorylase B"/>
    <property type="match status" value="2"/>
</dbReference>
<reference evidence="4 5" key="1">
    <citation type="journal article" date="2016" name="Nat. Commun.">
        <title>Thousands of microbial genomes shed light on interconnected biogeochemical processes in an aquifer system.</title>
        <authorList>
            <person name="Anantharaman K."/>
            <person name="Brown C.T."/>
            <person name="Hug L.A."/>
            <person name="Sharon I."/>
            <person name="Castelle C.J."/>
            <person name="Probst A.J."/>
            <person name="Thomas B.C."/>
            <person name="Singh A."/>
            <person name="Wilkins M.J."/>
            <person name="Karaoz U."/>
            <person name="Brodie E.L."/>
            <person name="Williams K.H."/>
            <person name="Hubbard S.S."/>
            <person name="Banfield J.F."/>
        </authorList>
    </citation>
    <scope>NUCLEOTIDE SEQUENCE [LARGE SCALE GENOMIC DNA]</scope>
</reference>
<gene>
    <name evidence="4" type="ORF">A2786_03160</name>
</gene>
<dbReference type="CDD" id="cd03809">
    <property type="entry name" value="GT4_MtfB-like"/>
    <property type="match status" value="1"/>
</dbReference>
<dbReference type="SUPFAM" id="SSF53756">
    <property type="entry name" value="UDP-Glycosyltransferase/glycogen phosphorylase"/>
    <property type="match status" value="1"/>
</dbReference>
<protein>
    <recommendedName>
        <fullName evidence="6">Glycosyl transferase family 1 domain-containing protein</fullName>
    </recommendedName>
</protein>
<dbReference type="GO" id="GO:0016757">
    <property type="term" value="F:glycosyltransferase activity"/>
    <property type="evidence" value="ECO:0007669"/>
    <property type="project" value="InterPro"/>
</dbReference>
<feature type="domain" description="Glycosyltransferase subfamily 4-like N-terminal" evidence="3">
    <location>
        <begin position="15"/>
        <end position="166"/>
    </location>
</feature>
<dbReference type="PANTHER" id="PTHR46401:SF2">
    <property type="entry name" value="GLYCOSYLTRANSFERASE WBBK-RELATED"/>
    <property type="match status" value="1"/>
</dbReference>
<accession>A0A1G1VST8</accession>
<evidence type="ECO:0000259" key="3">
    <source>
        <dbReference type="Pfam" id="PF13439"/>
    </source>
</evidence>
<dbReference type="Pfam" id="PF00534">
    <property type="entry name" value="Glycos_transf_1"/>
    <property type="match status" value="1"/>
</dbReference>
<evidence type="ECO:0000259" key="2">
    <source>
        <dbReference type="Pfam" id="PF00534"/>
    </source>
</evidence>
<evidence type="ECO:0008006" key="6">
    <source>
        <dbReference type="Google" id="ProtNLM"/>
    </source>
</evidence>
<keyword evidence="1" id="KW-0808">Transferase</keyword>
<evidence type="ECO:0000256" key="1">
    <source>
        <dbReference type="ARBA" id="ARBA00022679"/>
    </source>
</evidence>
<evidence type="ECO:0000313" key="4">
    <source>
        <dbReference type="EMBL" id="OGY18471.1"/>
    </source>
</evidence>
<dbReference type="InterPro" id="IPR001296">
    <property type="entry name" value="Glyco_trans_1"/>
</dbReference>
<dbReference type="InterPro" id="IPR028098">
    <property type="entry name" value="Glyco_trans_4-like_N"/>
</dbReference>
<dbReference type="GO" id="GO:0009103">
    <property type="term" value="P:lipopolysaccharide biosynthetic process"/>
    <property type="evidence" value="ECO:0007669"/>
    <property type="project" value="TreeGrafter"/>
</dbReference>